<dbReference type="Proteomes" id="UP000028701">
    <property type="component" value="Unassembled WGS sequence"/>
</dbReference>
<organism evidence="6 7">
    <name type="scientific">Agrobacterium rubi TR3 = NBRC 13261</name>
    <dbReference type="NCBI Taxonomy" id="1368415"/>
    <lineage>
        <taxon>Bacteria</taxon>
        <taxon>Pseudomonadati</taxon>
        <taxon>Pseudomonadota</taxon>
        <taxon>Alphaproteobacteria</taxon>
        <taxon>Hyphomicrobiales</taxon>
        <taxon>Rhizobiaceae</taxon>
        <taxon>Rhizobium/Agrobacterium group</taxon>
        <taxon>Agrobacterium</taxon>
    </lineage>
</organism>
<dbReference type="PANTHER" id="PTHR43163">
    <property type="entry name" value="DIPEPTIDE TRANSPORT SYSTEM PERMEASE PROTEIN DPPB-RELATED"/>
    <property type="match status" value="1"/>
</dbReference>
<evidence type="ECO:0000256" key="2">
    <source>
        <dbReference type="ARBA" id="ARBA00022448"/>
    </source>
</evidence>
<keyword evidence="2" id="KW-0813">Transport</keyword>
<feature type="domain" description="ABC transporter type 1 GsiC-like N-terminal" evidence="5">
    <location>
        <begin position="28"/>
        <end position="97"/>
    </location>
</feature>
<comment type="subcellular location">
    <subcellularLocation>
        <location evidence="1">Cell membrane</location>
        <topology evidence="1">Multi-pass membrane protein</topology>
    </subcellularLocation>
</comment>
<feature type="transmembrane region" description="Helical" evidence="4">
    <location>
        <begin position="32"/>
        <end position="51"/>
    </location>
</feature>
<gene>
    <name evidence="6" type="ORF">RRU01S_07_00320</name>
</gene>
<keyword evidence="3" id="KW-1003">Cell membrane</keyword>
<evidence type="ECO:0000259" key="5">
    <source>
        <dbReference type="Pfam" id="PF19300"/>
    </source>
</evidence>
<keyword evidence="4" id="KW-0812">Transmembrane</keyword>
<dbReference type="EMBL" id="BBJU01000007">
    <property type="protein sequence ID" value="GAK69507.1"/>
    <property type="molecule type" value="Genomic_DNA"/>
</dbReference>
<dbReference type="InterPro" id="IPR045621">
    <property type="entry name" value="BPD_transp_1_N"/>
</dbReference>
<sequence length="110" mass="11819">MADLTHSVPRSDAGNIAKPNPVFVVLSVLSKTLLPVFVTLFGLAALTFFIGRMLPIDPVASILGDNATQDAYEKMSAALGMDKPLWYQFGVYVKGILSLDFGDALTTGKR</sequence>
<name>A0A081CS61_9HYPH</name>
<evidence type="ECO:0000313" key="7">
    <source>
        <dbReference type="Proteomes" id="UP000028701"/>
    </source>
</evidence>
<evidence type="ECO:0000256" key="4">
    <source>
        <dbReference type="SAM" id="Phobius"/>
    </source>
</evidence>
<dbReference type="GO" id="GO:0071916">
    <property type="term" value="F:dipeptide transmembrane transporter activity"/>
    <property type="evidence" value="ECO:0007669"/>
    <property type="project" value="TreeGrafter"/>
</dbReference>
<protein>
    <submittedName>
        <fullName evidence="6">Putative oligopeptide ABC transporter permease protein</fullName>
    </submittedName>
</protein>
<dbReference type="GO" id="GO:0005886">
    <property type="term" value="C:plasma membrane"/>
    <property type="evidence" value="ECO:0007669"/>
    <property type="project" value="UniProtKB-SubCell"/>
</dbReference>
<accession>A0A081CS61</accession>
<dbReference type="eggNOG" id="COG0601">
    <property type="taxonomic scope" value="Bacteria"/>
</dbReference>
<proteinExistence type="predicted"/>
<dbReference type="AlphaFoldDB" id="A0A081CS61"/>
<dbReference type="PANTHER" id="PTHR43163:SF6">
    <property type="entry name" value="DIPEPTIDE TRANSPORT SYSTEM PERMEASE PROTEIN DPPB-RELATED"/>
    <property type="match status" value="1"/>
</dbReference>
<keyword evidence="4" id="KW-0472">Membrane</keyword>
<keyword evidence="4" id="KW-1133">Transmembrane helix</keyword>
<reference evidence="6 7" key="1">
    <citation type="submission" date="2014-08" db="EMBL/GenBank/DDBJ databases">
        <title>Whole genome shotgun sequence of Rhizobium rubi NBRC 13261.</title>
        <authorList>
            <person name="Katano-Makiyama Y."/>
            <person name="Hosoyama A."/>
            <person name="Hashimoto M."/>
            <person name="Hosoyama Y."/>
            <person name="Noguchi M."/>
            <person name="Tsuchikane K."/>
            <person name="Uohara A."/>
            <person name="Ohji S."/>
            <person name="Ichikawa N."/>
            <person name="Kimura A."/>
            <person name="Yamazoe A."/>
            <person name="Fujita N."/>
        </authorList>
    </citation>
    <scope>NUCLEOTIDE SEQUENCE [LARGE SCALE GENOMIC DNA]</scope>
    <source>
        <strain evidence="6 7">NBRC 13261</strain>
    </source>
</reference>
<dbReference type="Pfam" id="PF19300">
    <property type="entry name" value="BPD_transp_1_N"/>
    <property type="match status" value="1"/>
</dbReference>
<evidence type="ECO:0000256" key="1">
    <source>
        <dbReference type="ARBA" id="ARBA00004651"/>
    </source>
</evidence>
<evidence type="ECO:0000313" key="6">
    <source>
        <dbReference type="EMBL" id="GAK69507.1"/>
    </source>
</evidence>
<evidence type="ECO:0000256" key="3">
    <source>
        <dbReference type="ARBA" id="ARBA00022475"/>
    </source>
</evidence>
<comment type="caution">
    <text evidence="6">The sequence shown here is derived from an EMBL/GenBank/DDBJ whole genome shotgun (WGS) entry which is preliminary data.</text>
</comment>